<evidence type="ECO:0000259" key="3">
    <source>
        <dbReference type="Pfam" id="PF07859"/>
    </source>
</evidence>
<organism evidence="4 5">
    <name type="scientific">Pseudoclavibacter endophyticus</name>
    <dbReference type="NCBI Taxonomy" id="1778590"/>
    <lineage>
        <taxon>Bacteria</taxon>
        <taxon>Bacillati</taxon>
        <taxon>Actinomycetota</taxon>
        <taxon>Actinomycetes</taxon>
        <taxon>Micrococcales</taxon>
        <taxon>Microbacteriaceae</taxon>
        <taxon>Pseudoclavibacter</taxon>
    </lineage>
</organism>
<dbReference type="InterPro" id="IPR050300">
    <property type="entry name" value="GDXG_lipolytic_enzyme"/>
</dbReference>
<dbReference type="InterPro" id="IPR029058">
    <property type="entry name" value="AB_hydrolase_fold"/>
</dbReference>
<dbReference type="EMBL" id="WBJY01000001">
    <property type="protein sequence ID" value="KAB1648982.1"/>
    <property type="molecule type" value="Genomic_DNA"/>
</dbReference>
<proteinExistence type="predicted"/>
<dbReference type="RefSeq" id="WP_158027535.1">
    <property type="nucleotide sequence ID" value="NZ_BMHG01000001.1"/>
</dbReference>
<comment type="caution">
    <text evidence="4">The sequence shown here is derived from an EMBL/GenBank/DDBJ whole genome shotgun (WGS) entry which is preliminary data.</text>
</comment>
<name>A0A6H9WDF6_9MICO</name>
<keyword evidence="5" id="KW-1185">Reference proteome</keyword>
<sequence length="327" mass="34358">MDGQATQESHRRGSRSGREHDAGSWRAAIEALGTALAPELIEGTKQLCASGLDAQYLTGVEVTRDVAYGPHPRHRLDVYRSADGAGAATGVSGGIRTGDPTGSPVLLFVHGGGFVAGDKSGDGSPFGPNIGAWAAKHGMIGVAMNYRLAPEASWPDGGADVGAAVEWARANASRIGADPERIVLLGQSAGAMHVADNLRLQAEGRAPRVAGAVLVSCMYDVGAAKDLPMHRAYWGDDRSAWETRGSLDTVVETDVPLLLAVAEWDDEQFQHSAAALVASWYARRGTFPPLVALPSHNHLSTVYAVGTPHDRLMPLVDAFVAERTPAS</sequence>
<dbReference type="AlphaFoldDB" id="A0A6H9WDF6"/>
<reference evidence="4 5" key="1">
    <citation type="submission" date="2019-09" db="EMBL/GenBank/DDBJ databases">
        <title>Phylogeny of genus Pseudoclavibacter and closely related genus.</title>
        <authorList>
            <person name="Li Y."/>
        </authorList>
    </citation>
    <scope>NUCLEOTIDE SEQUENCE [LARGE SCALE GENOMIC DNA]</scope>
    <source>
        <strain evidence="4 5">EGI 60007</strain>
    </source>
</reference>
<evidence type="ECO:0000313" key="5">
    <source>
        <dbReference type="Proteomes" id="UP000431744"/>
    </source>
</evidence>
<evidence type="ECO:0000256" key="1">
    <source>
        <dbReference type="ARBA" id="ARBA00022801"/>
    </source>
</evidence>
<feature type="domain" description="Alpha/beta hydrolase fold-3" evidence="3">
    <location>
        <begin position="106"/>
        <end position="249"/>
    </location>
</feature>
<feature type="compositionally biased region" description="Basic and acidic residues" evidence="2">
    <location>
        <begin position="8"/>
        <end position="22"/>
    </location>
</feature>
<dbReference type="PANTHER" id="PTHR48081:SF33">
    <property type="entry name" value="KYNURENINE FORMAMIDASE"/>
    <property type="match status" value="1"/>
</dbReference>
<evidence type="ECO:0000313" key="4">
    <source>
        <dbReference type="EMBL" id="KAB1648982.1"/>
    </source>
</evidence>
<evidence type="ECO:0000256" key="2">
    <source>
        <dbReference type="SAM" id="MobiDB-lite"/>
    </source>
</evidence>
<feature type="region of interest" description="Disordered" evidence="2">
    <location>
        <begin position="1"/>
        <end position="22"/>
    </location>
</feature>
<dbReference type="InterPro" id="IPR013094">
    <property type="entry name" value="AB_hydrolase_3"/>
</dbReference>
<gene>
    <name evidence="4" type="ORF">F8O04_01445</name>
</gene>
<dbReference type="OrthoDB" id="9803828at2"/>
<dbReference type="SUPFAM" id="SSF53474">
    <property type="entry name" value="alpha/beta-Hydrolases"/>
    <property type="match status" value="1"/>
</dbReference>
<dbReference type="Pfam" id="PF07859">
    <property type="entry name" value="Abhydrolase_3"/>
    <property type="match status" value="1"/>
</dbReference>
<dbReference type="PANTHER" id="PTHR48081">
    <property type="entry name" value="AB HYDROLASE SUPERFAMILY PROTEIN C4A8.06C"/>
    <property type="match status" value="1"/>
</dbReference>
<keyword evidence="1 4" id="KW-0378">Hydrolase</keyword>
<protein>
    <submittedName>
        <fullName evidence="4">Alpha/beta hydrolase</fullName>
    </submittedName>
</protein>
<dbReference type="Proteomes" id="UP000431744">
    <property type="component" value="Unassembled WGS sequence"/>
</dbReference>
<accession>A0A6H9WDF6</accession>
<dbReference type="Gene3D" id="3.40.50.1820">
    <property type="entry name" value="alpha/beta hydrolase"/>
    <property type="match status" value="1"/>
</dbReference>
<dbReference type="GO" id="GO:0016787">
    <property type="term" value="F:hydrolase activity"/>
    <property type="evidence" value="ECO:0007669"/>
    <property type="project" value="UniProtKB-KW"/>
</dbReference>